<evidence type="ECO:0000313" key="2">
    <source>
        <dbReference type="EMBL" id="EKD13581.1"/>
    </source>
</evidence>
<dbReference type="Proteomes" id="UP000006753">
    <property type="component" value="Unassembled WGS sequence"/>
</dbReference>
<feature type="compositionally biased region" description="Low complexity" evidence="1">
    <location>
        <begin position="35"/>
        <end position="44"/>
    </location>
</feature>
<dbReference type="InParanoid" id="K1WL67"/>
<accession>K1WL67</accession>
<name>K1WL67_MARBU</name>
<dbReference type="HOGENOM" id="CLU_1332174_0_0_1"/>
<evidence type="ECO:0000313" key="3">
    <source>
        <dbReference type="Proteomes" id="UP000006753"/>
    </source>
</evidence>
<dbReference type="EMBL" id="JH921449">
    <property type="protein sequence ID" value="EKD13581.1"/>
    <property type="molecule type" value="Genomic_DNA"/>
</dbReference>
<evidence type="ECO:0000256" key="1">
    <source>
        <dbReference type="SAM" id="MobiDB-lite"/>
    </source>
</evidence>
<proteinExistence type="predicted"/>
<dbReference type="KEGG" id="mbe:MBM_08299"/>
<sequence>MTRCRVAPVPQSLGPSARPNWLLGRPRQPARQSASQPVRQSFSRSVSQSSQVSLTIRFRMAALDMAMAMAINLCAWNNTDYSEVAASLGLAWFVSCFDPLVASALLTFFSHHQTNITNTNPHTGTTTEHHLSFNSTSTPIPQLSARLLDLLDRLIARPDGAVRWRPLCPGLPEAPVATRWKPLAGVDTHHRRRRDRATPAVQHSHP</sequence>
<feature type="region of interest" description="Disordered" evidence="1">
    <location>
        <begin position="182"/>
        <end position="206"/>
    </location>
</feature>
<protein>
    <submittedName>
        <fullName evidence="2">Uncharacterized protein</fullName>
    </submittedName>
</protein>
<reference evidence="2 3" key="1">
    <citation type="journal article" date="2012" name="BMC Genomics">
        <title>Sequencing the genome of Marssonina brunnea reveals fungus-poplar co-evolution.</title>
        <authorList>
            <person name="Zhu S."/>
            <person name="Cao Y.-Z."/>
            <person name="Jiang C."/>
            <person name="Tan B.-Y."/>
            <person name="Wang Z."/>
            <person name="Feng S."/>
            <person name="Zhang L."/>
            <person name="Su X.-H."/>
            <person name="Brejova B."/>
            <person name="Vinar T."/>
            <person name="Xu M."/>
            <person name="Wang M.-X."/>
            <person name="Zhang S.-G."/>
            <person name="Huang M.-R."/>
            <person name="Wu R."/>
            <person name="Zhou Y."/>
        </authorList>
    </citation>
    <scope>NUCLEOTIDE SEQUENCE [LARGE SCALE GENOMIC DNA]</scope>
    <source>
        <strain evidence="2 3">MB_m1</strain>
    </source>
</reference>
<dbReference type="AlphaFoldDB" id="K1WL67"/>
<feature type="region of interest" description="Disordered" evidence="1">
    <location>
        <begin position="1"/>
        <end position="44"/>
    </location>
</feature>
<organism evidence="2 3">
    <name type="scientific">Marssonina brunnea f. sp. multigermtubi (strain MB_m1)</name>
    <name type="common">Marssonina leaf spot fungus</name>
    <dbReference type="NCBI Taxonomy" id="1072389"/>
    <lineage>
        <taxon>Eukaryota</taxon>
        <taxon>Fungi</taxon>
        <taxon>Dikarya</taxon>
        <taxon>Ascomycota</taxon>
        <taxon>Pezizomycotina</taxon>
        <taxon>Leotiomycetes</taxon>
        <taxon>Helotiales</taxon>
        <taxon>Drepanopezizaceae</taxon>
        <taxon>Drepanopeziza</taxon>
    </lineage>
</organism>
<keyword evidence="3" id="KW-1185">Reference proteome</keyword>
<gene>
    <name evidence="2" type="ORF">MBM_08299</name>
</gene>